<dbReference type="InterPro" id="IPR010710">
    <property type="entry name" value="DUF1289"/>
</dbReference>
<dbReference type="PANTHER" id="PTHR35175:SF2">
    <property type="entry name" value="DUF1289 DOMAIN-CONTAINING PROTEIN"/>
    <property type="match status" value="1"/>
</dbReference>
<sequence>MTDGLPQTTPAAAPATIVPSPCVGVCRLTADRSYCVGCLRTLEEIRGWKHMDADEKRGLLAQLDGRRAAWG</sequence>
<dbReference type="RefSeq" id="WP_306707568.1">
    <property type="nucleotide sequence ID" value="NZ_JAUJFI010000071.1"/>
</dbReference>
<name>A0ABU0WIP4_9PROT</name>
<keyword evidence="2" id="KW-1185">Reference proteome</keyword>
<organism evidence="1 2">
    <name type="scientific">Azospirillum isscasi</name>
    <dbReference type="NCBI Taxonomy" id="3053926"/>
    <lineage>
        <taxon>Bacteria</taxon>
        <taxon>Pseudomonadati</taxon>
        <taxon>Pseudomonadota</taxon>
        <taxon>Alphaproteobacteria</taxon>
        <taxon>Rhodospirillales</taxon>
        <taxon>Azospirillaceae</taxon>
        <taxon>Azospirillum</taxon>
    </lineage>
</organism>
<comment type="caution">
    <text evidence="1">The sequence shown here is derived from an EMBL/GenBank/DDBJ whole genome shotgun (WGS) entry which is preliminary data.</text>
</comment>
<protein>
    <submittedName>
        <fullName evidence="1">DUF1289 domain-containing protein</fullName>
    </submittedName>
</protein>
<gene>
    <name evidence="1" type="ORF">QSG27_15395</name>
</gene>
<accession>A0ABU0WIP4</accession>
<evidence type="ECO:0000313" key="1">
    <source>
        <dbReference type="EMBL" id="MDQ2104084.1"/>
    </source>
</evidence>
<dbReference type="EMBL" id="JAUJFI010000071">
    <property type="protein sequence ID" value="MDQ2104084.1"/>
    <property type="molecule type" value="Genomic_DNA"/>
</dbReference>
<reference evidence="1 2" key="1">
    <citation type="submission" date="2023-06" db="EMBL/GenBank/DDBJ databases">
        <title>Azospirillum isscasensis sp.nov, a bacterium isolated from rhizosphere soil of rice.</title>
        <authorList>
            <person name="Wang H."/>
        </authorList>
    </citation>
    <scope>NUCLEOTIDE SEQUENCE [LARGE SCALE GENOMIC DNA]</scope>
    <source>
        <strain evidence="1 2">C340-1</strain>
    </source>
</reference>
<dbReference type="PANTHER" id="PTHR35175">
    <property type="entry name" value="DUF1289 DOMAIN-CONTAINING PROTEIN"/>
    <property type="match status" value="1"/>
</dbReference>
<proteinExistence type="predicted"/>
<evidence type="ECO:0000313" key="2">
    <source>
        <dbReference type="Proteomes" id="UP001227317"/>
    </source>
</evidence>
<dbReference type="Proteomes" id="UP001227317">
    <property type="component" value="Unassembled WGS sequence"/>
</dbReference>
<dbReference type="Pfam" id="PF06945">
    <property type="entry name" value="DUF1289"/>
    <property type="match status" value="1"/>
</dbReference>